<keyword evidence="9" id="KW-1185">Reference proteome</keyword>
<feature type="compositionally biased region" description="Polar residues" evidence="5">
    <location>
        <begin position="33"/>
        <end position="42"/>
    </location>
</feature>
<feature type="compositionally biased region" description="Gly residues" evidence="5">
    <location>
        <begin position="812"/>
        <end position="842"/>
    </location>
</feature>
<sequence>MGRVGKRVSTVSANSKELTGTTSVLDRVKKNNARNSNPSPKKTSARKGTPKGKETGMKELTESESDQESGPPILTRSRSNTSVVVVDEMGAVKSVETLQEDIICEIQENSASPLTIDLVSSNDSADESLNAVSTADEMSVDDEVGSLDQVDRGVHLDEELDLELLQKAVREDLAEESETTENKADDPGAAVTEVKVQQVKSKTEVVPMEVHESPDLEDLLAANKPTMRKLPTSRAVDSKKVNSSPVATPTKKSGVSLESPKSATPDIMLVAGNERKPTCISLLIEHSGYFRNILSDTPKKSTGMLKYEVDLQDPSVLGLLVRKIKQSRITVTYDEAFQLLRPAIKLEMDVLKDECLQMFMGKISGGNWLSLKFLAIDANSTDLNRMLDQNIEASSSTILPLVLKSKQFLNLTVAELGKLLWKKNFNVNELTVIKMTEAWLSHEKREENPSIFAQVKSFELLRNEEVLNLSIFDGKPTPLPTLEMDTPGWVFLQSIVTPKKLAAAFKAYDFTAFGSGVTKTKLIDPQVTIPMEEKVKNRKRMLEVEDIGNGKRRNTTAHHEVSTLPRIPKKESSRSSVGDESKSWDPLGGSILPGKNLSGKNGYGEERRTGLGSGRGYVRDNADEGRGRGSRISISSFSRDSFDSGWDNAGPSSVNKEDDSCETQPYRGGIQAKDDSWDCGESVPQRCRSFDNNDSSSRGGFLGRGRGRTDGNRSDGNRSDGGNTDNPWARKGNSWGGKKNEDSISADKSNVDMDDWGTEGSKNDWGPPPGNNFKGESRSRNGSFGRPQNDGGSSPWSGSGGNDVGSSRGNAVGKGGGSSWGNSGDKGGGSSWGNSGEKGGSSWGDAGEKGGSSSWGASGEKDGNSSWGTSCGKDSGSGWGRKDSGSSWGNDSSNNNDGGWGNRRDSGSSFGDRGRGCRGRGADRGGRGGRGGGRGGRREPQPGDWACDQCDMKTNFASKSNCFRCQAPKPAGAGSGSVGGFRGGGRGRGYSRGGGFSSRNNDGGSWGGSDSWGGGSSNATGAADDDDWDAPAQTTVKAAAPAEVDDEWGVKSTPAVENVAATKIVSTTADDEWDAVPAPVQTSSSVNSSEHRKVDQDDEWNSTPKVETPSKGAVSAVSNSDGSVRDSILDVAKHISVAGTSENEWEDSSSTTAESKVENNSYPSVECNPPANLSESIENQCEDGENAERDQKPQSQESSIIPIRADVPTLGFMRPAEHQRVHDMTPEVSLVDPRLQRRTSQEPKLPGEHLVELVGAELIIPSQNETRNPWTVSRIDGIVTPTAIEYELALTDEIMVEEERKPPVEIPVDSAPHEVPSDPRQHRAGLATSGLFNGTTERSDSEISDRMEIDNLPMLAPVSAQVELPAPPGSVIAASEDDGWE</sequence>
<reference evidence="8" key="1">
    <citation type="submission" date="2021-06" db="EMBL/GenBank/DDBJ databases">
        <authorList>
            <person name="Hodson N. C."/>
            <person name="Mongue J. A."/>
            <person name="Jaron S. K."/>
        </authorList>
    </citation>
    <scope>NUCLEOTIDE SEQUENCE</scope>
</reference>
<evidence type="ECO:0000313" key="8">
    <source>
        <dbReference type="EMBL" id="CAG7731859.1"/>
    </source>
</evidence>
<dbReference type="Pfam" id="PF00651">
    <property type="entry name" value="BTB"/>
    <property type="match status" value="1"/>
</dbReference>
<evidence type="ECO:0000256" key="3">
    <source>
        <dbReference type="ARBA" id="ARBA00022833"/>
    </source>
</evidence>
<dbReference type="Proteomes" id="UP000708208">
    <property type="component" value="Unassembled WGS sequence"/>
</dbReference>
<feature type="region of interest" description="Disordered" evidence="5">
    <location>
        <begin position="172"/>
        <end position="193"/>
    </location>
</feature>
<feature type="region of interest" description="Disordered" evidence="5">
    <location>
        <begin position="1"/>
        <end position="81"/>
    </location>
</feature>
<dbReference type="InterPro" id="IPR001876">
    <property type="entry name" value="Znf_RanBP2"/>
</dbReference>
<feature type="compositionally biased region" description="Polar residues" evidence="5">
    <location>
        <begin position="241"/>
        <end position="253"/>
    </location>
</feature>
<dbReference type="EMBL" id="CAJVCH010220209">
    <property type="protein sequence ID" value="CAG7731859.1"/>
    <property type="molecule type" value="Genomic_DNA"/>
</dbReference>
<proteinExistence type="predicted"/>
<evidence type="ECO:0000259" key="6">
    <source>
        <dbReference type="PROSITE" id="PS50097"/>
    </source>
</evidence>
<feature type="region of interest" description="Disordered" evidence="5">
    <location>
        <begin position="963"/>
        <end position="1055"/>
    </location>
</feature>
<feature type="compositionally biased region" description="Low complexity" evidence="5">
    <location>
        <begin position="885"/>
        <end position="897"/>
    </location>
</feature>
<feature type="compositionally biased region" description="Basic and acidic residues" evidence="5">
    <location>
        <begin position="707"/>
        <end position="718"/>
    </location>
</feature>
<feature type="compositionally biased region" description="Polar residues" evidence="5">
    <location>
        <begin position="1138"/>
        <end position="1163"/>
    </location>
</feature>
<feature type="region of interest" description="Disordered" evidence="5">
    <location>
        <begin position="1137"/>
        <end position="1203"/>
    </location>
</feature>
<protein>
    <submittedName>
        <fullName evidence="8">Uncharacterized protein</fullName>
    </submittedName>
</protein>
<feature type="compositionally biased region" description="Low complexity" evidence="5">
    <location>
        <begin position="630"/>
        <end position="645"/>
    </location>
</feature>
<gene>
    <name evidence="8" type="ORF">AFUS01_LOCUS20418</name>
</gene>
<name>A0A8J2KA10_9HEXA</name>
<feature type="compositionally biased region" description="Basic and acidic residues" evidence="5">
    <location>
        <begin position="1311"/>
        <end position="1321"/>
    </location>
</feature>
<evidence type="ECO:0000256" key="5">
    <source>
        <dbReference type="SAM" id="MobiDB-lite"/>
    </source>
</evidence>
<keyword evidence="1" id="KW-0479">Metal-binding</keyword>
<feature type="domain" description="RanBP2-type" evidence="7">
    <location>
        <begin position="941"/>
        <end position="971"/>
    </location>
</feature>
<accession>A0A8J2KA10</accession>
<feature type="compositionally biased region" description="Gly residues" evidence="5">
    <location>
        <begin position="973"/>
        <end position="996"/>
    </location>
</feature>
<feature type="compositionally biased region" description="Basic and acidic residues" evidence="5">
    <location>
        <begin position="617"/>
        <end position="627"/>
    </location>
</feature>
<dbReference type="OrthoDB" id="639027at2759"/>
<keyword evidence="3" id="KW-0862">Zinc</keyword>
<keyword evidence="2 4" id="KW-0863">Zinc-finger</keyword>
<dbReference type="PROSITE" id="PS50097">
    <property type="entry name" value="BTB"/>
    <property type="match status" value="1"/>
</dbReference>
<evidence type="ECO:0000256" key="2">
    <source>
        <dbReference type="ARBA" id="ARBA00022771"/>
    </source>
</evidence>
<comment type="caution">
    <text evidence="8">The sequence shown here is derived from an EMBL/GenBank/DDBJ whole genome shotgun (WGS) entry which is preliminary data.</text>
</comment>
<feature type="compositionally biased region" description="Basic and acidic residues" evidence="5">
    <location>
        <begin position="902"/>
        <end position="926"/>
    </location>
</feature>
<dbReference type="GO" id="GO:0008270">
    <property type="term" value="F:zinc ion binding"/>
    <property type="evidence" value="ECO:0007669"/>
    <property type="project" value="UniProtKB-KW"/>
</dbReference>
<feature type="region of interest" description="Disordered" evidence="5">
    <location>
        <begin position="546"/>
        <end position="949"/>
    </location>
</feature>
<feature type="compositionally biased region" description="Basic and acidic residues" evidence="5">
    <location>
        <begin position="51"/>
        <end position="61"/>
    </location>
</feature>
<evidence type="ECO:0000313" key="9">
    <source>
        <dbReference type="Proteomes" id="UP000708208"/>
    </source>
</evidence>
<feature type="region of interest" description="Disordered" evidence="5">
    <location>
        <begin position="205"/>
        <end position="260"/>
    </location>
</feature>
<feature type="compositionally biased region" description="Gly residues" evidence="5">
    <location>
        <begin position="1004"/>
        <end position="1016"/>
    </location>
</feature>
<dbReference type="PROSITE" id="PS50199">
    <property type="entry name" value="ZF_RANBP2_2"/>
    <property type="match status" value="1"/>
</dbReference>
<evidence type="ECO:0000256" key="1">
    <source>
        <dbReference type="ARBA" id="ARBA00022723"/>
    </source>
</evidence>
<evidence type="ECO:0000256" key="4">
    <source>
        <dbReference type="PROSITE-ProRule" id="PRU00322"/>
    </source>
</evidence>
<evidence type="ECO:0000259" key="7">
    <source>
        <dbReference type="PROSITE" id="PS50199"/>
    </source>
</evidence>
<feature type="compositionally biased region" description="Polar residues" evidence="5">
    <location>
        <begin position="9"/>
        <end position="24"/>
    </location>
</feature>
<dbReference type="InterPro" id="IPR000210">
    <property type="entry name" value="BTB/POZ_dom"/>
</dbReference>
<feature type="region of interest" description="Disordered" evidence="5">
    <location>
        <begin position="1306"/>
        <end position="1381"/>
    </location>
</feature>
<feature type="compositionally biased region" description="Basic and acidic residues" evidence="5">
    <location>
        <begin position="568"/>
        <end position="583"/>
    </location>
</feature>
<dbReference type="SMART" id="SM00547">
    <property type="entry name" value="ZnF_RBZ"/>
    <property type="match status" value="1"/>
</dbReference>
<feature type="domain" description="BTB" evidence="6">
    <location>
        <begin position="265"/>
        <end position="333"/>
    </location>
</feature>
<feature type="compositionally biased region" description="Basic and acidic residues" evidence="5">
    <location>
        <begin position="1337"/>
        <end position="1349"/>
    </location>
</feature>
<feature type="region of interest" description="Disordered" evidence="5">
    <location>
        <begin position="1067"/>
        <end position="1124"/>
    </location>
</feature>
<organism evidence="8 9">
    <name type="scientific">Allacma fusca</name>
    <dbReference type="NCBI Taxonomy" id="39272"/>
    <lineage>
        <taxon>Eukaryota</taxon>
        <taxon>Metazoa</taxon>
        <taxon>Ecdysozoa</taxon>
        <taxon>Arthropoda</taxon>
        <taxon>Hexapoda</taxon>
        <taxon>Collembola</taxon>
        <taxon>Symphypleona</taxon>
        <taxon>Sminthuridae</taxon>
        <taxon>Allacma</taxon>
    </lineage>
</organism>